<feature type="domain" description="RNA ligase" evidence="1">
    <location>
        <begin position="4"/>
        <end position="205"/>
    </location>
</feature>
<dbReference type="InterPro" id="IPR021122">
    <property type="entry name" value="RNA_ligase_dom_REL/Rnl2"/>
</dbReference>
<keyword evidence="3" id="KW-0436">Ligase</keyword>
<reference evidence="3" key="1">
    <citation type="journal article" date="2021" name="Proc. Natl. Acad. Sci. U.S.A.">
        <title>A Catalog of Tens of Thousands of Viruses from Human Metagenomes Reveals Hidden Associations with Chronic Diseases.</title>
        <authorList>
            <person name="Tisza M.J."/>
            <person name="Buck C.B."/>
        </authorList>
    </citation>
    <scope>NUCLEOTIDE SEQUENCE</scope>
    <source>
        <strain evidence="3">CtCo31</strain>
    </source>
</reference>
<proteinExistence type="predicted"/>
<name>A0A8S5ULL9_9CAUD</name>
<evidence type="ECO:0000259" key="1">
    <source>
        <dbReference type="Pfam" id="PF09414"/>
    </source>
</evidence>
<dbReference type="InterPro" id="IPR040609">
    <property type="entry name" value="Rnl2_C"/>
</dbReference>
<feature type="domain" description="RNA ligase 2 C-terminal" evidence="2">
    <location>
        <begin position="227"/>
        <end position="292"/>
    </location>
</feature>
<protein>
    <submittedName>
        <fullName evidence="3">RNA ligase</fullName>
    </submittedName>
</protein>
<organism evidence="3">
    <name type="scientific">Myoviridae sp. ctCo31</name>
    <dbReference type="NCBI Taxonomy" id="2825053"/>
    <lineage>
        <taxon>Viruses</taxon>
        <taxon>Duplodnaviria</taxon>
        <taxon>Heunggongvirae</taxon>
        <taxon>Uroviricota</taxon>
        <taxon>Caudoviricetes</taxon>
    </lineage>
</organism>
<dbReference type="SUPFAM" id="SSF56091">
    <property type="entry name" value="DNA ligase/mRNA capping enzyme, catalytic domain"/>
    <property type="match status" value="1"/>
</dbReference>
<dbReference type="Gene3D" id="3.30.470.30">
    <property type="entry name" value="DNA ligase/mRNA capping enzyme"/>
    <property type="match status" value="1"/>
</dbReference>
<evidence type="ECO:0000313" key="3">
    <source>
        <dbReference type="EMBL" id="DAF95389.1"/>
    </source>
</evidence>
<dbReference type="Pfam" id="PF18043">
    <property type="entry name" value="T4_Rnl2_C"/>
    <property type="match status" value="1"/>
</dbReference>
<dbReference type="Gene3D" id="1.10.10.1810">
    <property type="entry name" value="RNA ligase"/>
    <property type="match status" value="1"/>
</dbReference>
<dbReference type="InterPro" id="IPR041948">
    <property type="entry name" value="Rnl1/2_C_sf"/>
</dbReference>
<evidence type="ECO:0000259" key="2">
    <source>
        <dbReference type="Pfam" id="PF18043"/>
    </source>
</evidence>
<dbReference type="EMBL" id="BK016109">
    <property type="protein sequence ID" value="DAF95389.1"/>
    <property type="molecule type" value="Genomic_DNA"/>
</dbReference>
<dbReference type="GO" id="GO:0016874">
    <property type="term" value="F:ligase activity"/>
    <property type="evidence" value="ECO:0007669"/>
    <property type="project" value="UniProtKB-KW"/>
</dbReference>
<accession>A0A8S5ULL9</accession>
<dbReference type="Gene3D" id="3.30.1490.70">
    <property type="match status" value="1"/>
</dbReference>
<sequence>MFLKKIHGANFQIIFDENNNISFASRNQLLDEFSSFYDLPGLKRVEHNGKTLIQRVTELNDYLRSHYGPTLKVVNLFGEYAGTLTAGNKIQKEVDYGNQEFYLFDIFLTFVNEDAEVPLAVNKETVKILANTYGLASPVILLQTNNLDEALSFPNDFDSISGNLKYNQELYDKEKLTFTGKNIAEGVVIEPLDVTFARFGRIILKNKNQKFSENHTSKPMKKESILSEEEQKFLEQIISYANVNRVSNVCSHYGISEREELQKAFGNIVKETMLDAIEDIKKDFEDISLLDKVIKLFNKRVAESVREYLISL</sequence>
<dbReference type="Pfam" id="PF09414">
    <property type="entry name" value="RNA_ligase"/>
    <property type="match status" value="1"/>
</dbReference>